<dbReference type="InterPro" id="IPR006268">
    <property type="entry name" value="DAHP_syn_2"/>
</dbReference>
<dbReference type="NCBIfam" id="NF006421">
    <property type="entry name" value="PRK08673.1"/>
    <property type="match status" value="1"/>
</dbReference>
<evidence type="ECO:0000313" key="5">
    <source>
        <dbReference type="EMBL" id="KYC46783.1"/>
    </source>
</evidence>
<sequence length="340" mass="37341">MIVIMKAKAEEEDIHRVVDTIESLGLRTQLNLGAERVVVAVIGDISKIGEDNFFRIRAMKGVENTIFVSKPYKLVSKDFKKEQTVIDVEGVKIGGKKLVVFAGPCSVENREQIMEVAEKIKKAGASMIRGGAFKPRTSPKDFQGLGEEGLKLLYEAKEETGLPIVTEIMDARDVQLLSEYADILQVGTRNMQNYTLLKELGKCDKPVLLKRGMWATMAEFLGAAEYIMNGGNENVILCERGIRTFSDYSRNTLDLSIIPAIKDESHLPIISDPSHGTGKRSLVLPMSKASVACGADGLLIETHPDPDRAISDADQTISLSAFSKLMEDVKQIAKAVGREL</sequence>
<dbReference type="InterPro" id="IPR041071">
    <property type="entry name" value="DAHP_snth_FXD"/>
</dbReference>
<proteinExistence type="predicted"/>
<evidence type="ECO:0000256" key="1">
    <source>
        <dbReference type="ARBA" id="ARBA00022679"/>
    </source>
</evidence>
<dbReference type="InterPro" id="IPR052899">
    <property type="entry name" value="Class-I_DAHP_synthase"/>
</dbReference>
<name>A0A150IP75_9EURY</name>
<dbReference type="PANTHER" id="PTHR43018">
    <property type="entry name" value="PHOSPHO-2-DEHYDRO-3-DEOXYHEPTONATE ALDOLASE"/>
    <property type="match status" value="1"/>
</dbReference>
<dbReference type="PANTHER" id="PTHR43018:SF1">
    <property type="entry name" value="PROTEIN AROA(G)"/>
    <property type="match status" value="1"/>
</dbReference>
<organism evidence="5 7">
    <name type="scientific">Candidatus Methanofastidiosum methylothiophilum</name>
    <dbReference type="NCBI Taxonomy" id="1705564"/>
    <lineage>
        <taxon>Archaea</taxon>
        <taxon>Methanobacteriati</taxon>
        <taxon>Methanobacteriota</taxon>
        <taxon>Stenosarchaea group</taxon>
        <taxon>Candidatus Methanofastidiosia</taxon>
        <taxon>Candidatus Methanofastidiosales</taxon>
        <taxon>Candidatus Methanofastidiosaceae</taxon>
        <taxon>Candidatus Methanofastidiosum</taxon>
    </lineage>
</organism>
<feature type="domain" description="DAHP synthetase I/KDSA" evidence="2">
    <location>
        <begin position="85"/>
        <end position="332"/>
    </location>
</feature>
<dbReference type="Proteomes" id="UP000092401">
    <property type="component" value="Unassembled WGS sequence"/>
</dbReference>
<dbReference type="Gene3D" id="3.20.20.70">
    <property type="entry name" value="Aldolase class I"/>
    <property type="match status" value="1"/>
</dbReference>
<evidence type="ECO:0000259" key="2">
    <source>
        <dbReference type="Pfam" id="PF00793"/>
    </source>
</evidence>
<dbReference type="GO" id="GO:0016740">
    <property type="term" value="F:transferase activity"/>
    <property type="evidence" value="ECO:0007669"/>
    <property type="project" value="UniProtKB-KW"/>
</dbReference>
<dbReference type="Proteomes" id="UP000092403">
    <property type="component" value="Unassembled WGS sequence"/>
</dbReference>
<protein>
    <submittedName>
        <fullName evidence="5">3-deoxy-7-phosphoheptulonate synthase</fullName>
    </submittedName>
</protein>
<comment type="caution">
    <text evidence="5">The sequence shown here is derived from an EMBL/GenBank/DDBJ whole genome shotgun (WGS) entry which is preliminary data.</text>
</comment>
<accession>A0A150IW74</accession>
<dbReference type="EMBL" id="LNJC01000043">
    <property type="protein sequence ID" value="KYC49210.1"/>
    <property type="molecule type" value="Genomic_DNA"/>
</dbReference>
<reference evidence="7 8" key="1">
    <citation type="journal article" date="2016" name="ISME J.">
        <title>Chasing the elusive Euryarchaeota class WSA2: genomes reveal a uniquely fastidious methyl-reducing methanogen.</title>
        <authorList>
            <person name="Nobu M.K."/>
            <person name="Narihiro T."/>
            <person name="Kuroda K."/>
            <person name="Mei R."/>
            <person name="Liu W.T."/>
        </authorList>
    </citation>
    <scope>NUCLEOTIDE SEQUENCE [LARGE SCALE GENOMIC DNA]</scope>
    <source>
        <strain evidence="4">B03fssc0709_Meth_Bin005</strain>
        <strain evidence="5">B15fssc0709_Meth_Bin003</strain>
        <strain evidence="6">BMIXfssc0709_Meth_Bin006</strain>
    </source>
</reference>
<dbReference type="InterPro" id="IPR006218">
    <property type="entry name" value="DAHP1/KDSA"/>
</dbReference>
<dbReference type="PATRIC" id="fig|1706436.3.peg.1605"/>
<dbReference type="NCBIfam" id="TIGR01361">
    <property type="entry name" value="DAHP_synth_Bsub"/>
    <property type="match status" value="1"/>
</dbReference>
<dbReference type="Pfam" id="PF18152">
    <property type="entry name" value="DAHP_snth_FXD"/>
    <property type="match status" value="1"/>
</dbReference>
<gene>
    <name evidence="4" type="ORF">APG10_01587</name>
    <name evidence="5" type="ORF">APG11_01688</name>
    <name evidence="6" type="ORF">APG12_01631</name>
</gene>
<dbReference type="EMBL" id="LNGF01000046">
    <property type="protein sequence ID" value="KYC46783.1"/>
    <property type="molecule type" value="Genomic_DNA"/>
</dbReference>
<accession>A0A150IP75</accession>
<dbReference type="Proteomes" id="UP000091929">
    <property type="component" value="Unassembled WGS sequence"/>
</dbReference>
<dbReference type="AlphaFoldDB" id="A0A150IP75"/>
<evidence type="ECO:0000313" key="8">
    <source>
        <dbReference type="Proteomes" id="UP000092401"/>
    </source>
</evidence>
<accession>A0A150IIF8</accession>
<evidence type="ECO:0000313" key="7">
    <source>
        <dbReference type="Proteomes" id="UP000091929"/>
    </source>
</evidence>
<dbReference type="Pfam" id="PF00793">
    <property type="entry name" value="DAHP_synth_1"/>
    <property type="match status" value="1"/>
</dbReference>
<keyword evidence="1" id="KW-0808">Transferase</keyword>
<dbReference type="NCBIfam" id="NF009239">
    <property type="entry name" value="PRK12595.1"/>
    <property type="match status" value="1"/>
</dbReference>
<dbReference type="PATRIC" id="fig|1706438.3.peg.1637"/>
<dbReference type="EMBL" id="LNGE01000052">
    <property type="protein sequence ID" value="KYC44615.1"/>
    <property type="molecule type" value="Genomic_DNA"/>
</dbReference>
<dbReference type="PATRIC" id="fig|1706437.3.peg.1696"/>
<dbReference type="Gene3D" id="3.30.70.1140">
    <property type="entry name" value="Phospho-2-dehydro-3-deoxyheptonate aldolase, domain 1"/>
    <property type="match status" value="1"/>
</dbReference>
<evidence type="ECO:0000259" key="3">
    <source>
        <dbReference type="Pfam" id="PF18152"/>
    </source>
</evidence>
<dbReference type="GO" id="GO:0009073">
    <property type="term" value="P:aromatic amino acid family biosynthetic process"/>
    <property type="evidence" value="ECO:0007669"/>
    <property type="project" value="InterPro"/>
</dbReference>
<evidence type="ECO:0000313" key="4">
    <source>
        <dbReference type="EMBL" id="KYC44615.1"/>
    </source>
</evidence>
<feature type="domain" description="DAHP synthase ferredoxin-like" evidence="3">
    <location>
        <begin position="1"/>
        <end position="70"/>
    </location>
</feature>
<dbReference type="GO" id="GO:0016832">
    <property type="term" value="F:aldehyde-lyase activity"/>
    <property type="evidence" value="ECO:0007669"/>
    <property type="project" value="InterPro"/>
</dbReference>
<dbReference type="InterPro" id="IPR013785">
    <property type="entry name" value="Aldolase_TIM"/>
</dbReference>
<dbReference type="SUPFAM" id="SSF51569">
    <property type="entry name" value="Aldolase"/>
    <property type="match status" value="1"/>
</dbReference>
<evidence type="ECO:0000313" key="6">
    <source>
        <dbReference type="EMBL" id="KYC49210.1"/>
    </source>
</evidence>